<feature type="domain" description="R3H" evidence="3">
    <location>
        <begin position="1050"/>
        <end position="1113"/>
    </location>
</feature>
<feature type="compositionally biased region" description="Acidic residues" evidence="1">
    <location>
        <begin position="569"/>
        <end position="578"/>
    </location>
</feature>
<dbReference type="SMART" id="SM00393">
    <property type="entry name" value="R3H"/>
    <property type="match status" value="1"/>
</dbReference>
<proteinExistence type="predicted"/>
<gene>
    <name evidence="4" type="ORF">I350_00511</name>
</gene>
<feature type="region of interest" description="Disordered" evidence="1">
    <location>
        <begin position="1"/>
        <end position="51"/>
    </location>
</feature>
<dbReference type="SUPFAM" id="SSF82708">
    <property type="entry name" value="R3H domain"/>
    <property type="match status" value="1"/>
</dbReference>
<dbReference type="Gene3D" id="3.30.1370.50">
    <property type="entry name" value="R3H-like domain"/>
    <property type="match status" value="1"/>
</dbReference>
<feature type="compositionally biased region" description="Acidic residues" evidence="1">
    <location>
        <begin position="677"/>
        <end position="687"/>
    </location>
</feature>
<feature type="region of interest" description="Disordered" evidence="1">
    <location>
        <begin position="299"/>
        <end position="855"/>
    </location>
</feature>
<feature type="compositionally biased region" description="Basic and acidic residues" evidence="1">
    <location>
        <begin position="601"/>
        <end position="618"/>
    </location>
</feature>
<feature type="compositionally biased region" description="Pro residues" evidence="1">
    <location>
        <begin position="365"/>
        <end position="375"/>
    </location>
</feature>
<dbReference type="GO" id="GO:0003676">
    <property type="term" value="F:nucleic acid binding"/>
    <property type="evidence" value="ECO:0007669"/>
    <property type="project" value="UniProtKB-UniRule"/>
</dbReference>
<comment type="caution">
    <text evidence="4">The sequence shown here is derived from an EMBL/GenBank/DDBJ whole genome shotgun (WGS) entry which is preliminary data.</text>
</comment>
<protein>
    <recommendedName>
        <fullName evidence="6">Protein SQS1</fullName>
    </recommendedName>
</protein>
<reference evidence="4 5" key="1">
    <citation type="submission" date="2016-06" db="EMBL/GenBank/DDBJ databases">
        <title>Evolution of pathogenesis and genome organization in the Tremellales.</title>
        <authorList>
            <person name="Cuomo C."/>
            <person name="Litvintseva A."/>
            <person name="Heitman J."/>
            <person name="Chen Y."/>
            <person name="Sun S."/>
            <person name="Springer D."/>
            <person name="Dromer F."/>
            <person name="Young S."/>
            <person name="Zeng Q."/>
            <person name="Chapman S."/>
            <person name="Gujja S."/>
            <person name="Saif S."/>
            <person name="Birren B."/>
        </authorList>
    </citation>
    <scope>NUCLEOTIDE SEQUENCE [LARGE SCALE GENOMIC DNA]</scope>
    <source>
        <strain evidence="4 5">CBS 6273</strain>
    </source>
</reference>
<dbReference type="Pfam" id="PF01424">
    <property type="entry name" value="R3H"/>
    <property type="match status" value="1"/>
</dbReference>
<evidence type="ECO:0000313" key="5">
    <source>
        <dbReference type="Proteomes" id="UP000095149"/>
    </source>
</evidence>
<feature type="compositionally biased region" description="Polar residues" evidence="1">
    <location>
        <begin position="299"/>
        <end position="327"/>
    </location>
</feature>
<organism evidence="4 5">
    <name type="scientific">Cryptococcus amylolentus CBS 6273</name>
    <dbReference type="NCBI Taxonomy" id="1296118"/>
    <lineage>
        <taxon>Eukaryota</taxon>
        <taxon>Fungi</taxon>
        <taxon>Dikarya</taxon>
        <taxon>Basidiomycota</taxon>
        <taxon>Agaricomycotina</taxon>
        <taxon>Tremellomycetes</taxon>
        <taxon>Tremellales</taxon>
        <taxon>Cryptococcaceae</taxon>
        <taxon>Cryptococcus</taxon>
    </lineage>
</organism>
<feature type="compositionally biased region" description="Basic and acidic residues" evidence="1">
    <location>
        <begin position="762"/>
        <end position="772"/>
    </location>
</feature>
<feature type="compositionally biased region" description="Acidic residues" evidence="1">
    <location>
        <begin position="807"/>
        <end position="850"/>
    </location>
</feature>
<dbReference type="InterPro" id="IPR000467">
    <property type="entry name" value="G_patch_dom"/>
</dbReference>
<evidence type="ECO:0000259" key="3">
    <source>
        <dbReference type="PROSITE" id="PS51061"/>
    </source>
</evidence>
<feature type="compositionally biased region" description="Low complexity" evidence="1">
    <location>
        <begin position="556"/>
        <end position="568"/>
    </location>
</feature>
<feature type="compositionally biased region" description="Basic and acidic residues" evidence="1">
    <location>
        <begin position="476"/>
        <end position="492"/>
    </location>
</feature>
<feature type="compositionally biased region" description="Acidic residues" evidence="1">
    <location>
        <begin position="502"/>
        <end position="512"/>
    </location>
</feature>
<dbReference type="PANTHER" id="PTHR14195">
    <property type="entry name" value="G PATCH DOMAIN CONTAINING PROTEIN 2"/>
    <property type="match status" value="1"/>
</dbReference>
<dbReference type="Proteomes" id="UP000095149">
    <property type="component" value="Unassembled WGS sequence"/>
</dbReference>
<dbReference type="InterPro" id="IPR051189">
    <property type="entry name" value="Splicing_assoc_domain"/>
</dbReference>
<evidence type="ECO:0008006" key="6">
    <source>
        <dbReference type="Google" id="ProtNLM"/>
    </source>
</evidence>
<dbReference type="PROSITE" id="PS50174">
    <property type="entry name" value="G_PATCH"/>
    <property type="match status" value="1"/>
</dbReference>
<feature type="compositionally biased region" description="Acidic residues" evidence="1">
    <location>
        <begin position="650"/>
        <end position="662"/>
    </location>
</feature>
<feature type="region of interest" description="Disordered" evidence="1">
    <location>
        <begin position="1022"/>
        <end position="1042"/>
    </location>
</feature>
<sequence length="1211" mass="132331">MSKKESFSDFLASGSGSPIGGGRGGWQGRGGGFRGSRGGGRGGMASKNAKKSFNADYSDVAFSYEKLNNERKYSKMEPSVAPFGPKDATSQQDNPHGPRHIPRLPHAPGVATPNKIRGLGFHTPVQSDLDTARPTAMKNKNKNKFKPGKSIWGGGGAPLFVKAGELFKDGEVDVITQDEDKEIHVDKLPLSDPSAPQMSDLQDEVEIDVYRQPSIVPDNIAPNVAADAELEGEDVANVTKFTESLSIHAQVGDLSIDQVDEEYTWNQKATEAAPVEPEEPLFFVDTEPTDDNAFFVDTSPTDDNAGPSFTPQYNTISAPALGTTANSDSDEEDIVFVPRTFNQPKPIALPSYGQSRQSQTQPQPEWQPAPVPSQPPTHWGPKSRVVPPTYSPPDERASLGWDDESSALPQSSHAAKKLGKTAKRAARKERKKEKRGARRSALDPAPRVARQDSDVEWGTPGPPSGDEMMSVDSEDDRARRKENEDILRDYMEGVKLGLRNDQEDEDEDDGIDAEALANWANKANAYAGGQGFDDDSEDEEVKPAAKKPKSQPRPVAAAPQAKAHALEASSEDEVEELAAFDSWVQKVNGQTQESDDGMDLEEGKVSHEPHVVRSETASRTRPSALSDMPSERQSPWERRQADFQNIVKDDGDDAESLGDDADSLAQWANRVNKGGDIDDDDESDEDAPALAKSQSERPIVRFNQPATHTDDDGGAEEYDALSNWVNRVNAGEELDDDDDDMGMSHAPAQEKEEPQEGWLGHTAEEDKRVSEAKDEDDSSSSGTSVFDVTELEEHHRKQLFDGSNKWDDEDGDKGEEQENDDDEEDEVGEDGSEDSEDSGDSEDQGDDLDQTDWFVQAMEDALIGRDVDLDDYRGKSIFNPMGEDTFPDDFAPTKKSKKGKKLKGISMELQVQWGKDRATKAEKKRQRELERQAEVLDLSALLGASSSRKAKGKKGKKMDKKTSKKIAQASVAHLVSGSAAEIADMFSDENMSDEDDDVEFDMEGLGKYGSGRKAQNARFSMGGKRQSRPESPQFLPQQPGRKKIPVATDWTSLDWVDDLIQNFLDDKKQEQITLPLLDKVTRKKVHMLAECYGVKSNSRGSGKKKSIALNKTKRSGVNVKTQVRDRLLGAAPYSGGMFYKALHSKSSAGKPKVKGKDWGAGQSAKAIEGEEVGFGADKIGNDNVGHKLLSMMGWAEGEKIGKAGGSGIDMP</sequence>
<feature type="region of interest" description="Disordered" evidence="1">
    <location>
        <begin position="71"/>
        <end position="150"/>
    </location>
</feature>
<feature type="compositionally biased region" description="Acidic residues" evidence="1">
    <location>
        <begin position="732"/>
        <end position="741"/>
    </location>
</feature>
<dbReference type="InterPro" id="IPR036867">
    <property type="entry name" value="R3H_dom_sf"/>
</dbReference>
<feature type="domain" description="G-patch" evidence="2">
    <location>
        <begin position="1181"/>
        <end position="1211"/>
    </location>
</feature>
<dbReference type="InterPro" id="IPR001374">
    <property type="entry name" value="R3H_dom"/>
</dbReference>
<dbReference type="PROSITE" id="PS51061">
    <property type="entry name" value="R3H"/>
    <property type="match status" value="1"/>
</dbReference>
<feature type="compositionally biased region" description="Gly residues" evidence="1">
    <location>
        <begin position="17"/>
        <end position="43"/>
    </location>
</feature>
<dbReference type="EMBL" id="MEKH01000001">
    <property type="protein sequence ID" value="ODO11727.1"/>
    <property type="molecule type" value="Genomic_DNA"/>
</dbReference>
<evidence type="ECO:0000259" key="2">
    <source>
        <dbReference type="PROSITE" id="PS50174"/>
    </source>
</evidence>
<feature type="compositionally biased region" description="Basic residues" evidence="1">
    <location>
        <begin position="414"/>
        <end position="438"/>
    </location>
</feature>
<feature type="region of interest" description="Disordered" evidence="1">
    <location>
        <begin position="878"/>
        <end position="902"/>
    </location>
</feature>
<evidence type="ECO:0000313" key="4">
    <source>
        <dbReference type="EMBL" id="ODO11727.1"/>
    </source>
</evidence>
<evidence type="ECO:0000256" key="1">
    <source>
        <dbReference type="SAM" id="MobiDB-lite"/>
    </source>
</evidence>
<accession>A0A1E3KGK6</accession>
<feature type="compositionally biased region" description="Polar residues" evidence="1">
    <location>
        <begin position="352"/>
        <end position="364"/>
    </location>
</feature>
<dbReference type="OrthoDB" id="21470at2759"/>
<dbReference type="AlphaFoldDB" id="A0A1E3KGK6"/>
<name>A0A1E3KGK6_9TREE</name>